<reference evidence="7" key="1">
    <citation type="journal article" date="2014" name="Genome Announc.">
        <title>Genome sequence and annotation of Acremonium chrysogenum, producer of the beta-lactam antibiotic cephalosporin C.</title>
        <authorList>
            <person name="Terfehr D."/>
            <person name="Dahlmann T.A."/>
            <person name="Specht T."/>
            <person name="Zadra I."/>
            <person name="Kuernsteiner H."/>
            <person name="Kueck U."/>
        </authorList>
    </citation>
    <scope>NUCLEOTIDE SEQUENCE [LARGE SCALE GENOMIC DNA]</scope>
    <source>
        <strain evidence="7">ATCC 11550 / CBS 779.69 / DSM 880 / IAM 14645 / JCM 23072 / IMI 49137</strain>
    </source>
</reference>
<dbReference type="InterPro" id="IPR001129">
    <property type="entry name" value="Membr-assoc_MAPEG"/>
</dbReference>
<keyword evidence="7" id="KW-1185">Reference proteome</keyword>
<comment type="caution">
    <text evidence="6">The sequence shown here is derived from an EMBL/GenBank/DDBJ whole genome shotgun (WGS) entry which is preliminary data.</text>
</comment>
<dbReference type="OrthoDB" id="2122304at2759"/>
<feature type="transmembrane region" description="Helical" evidence="5">
    <location>
        <begin position="20"/>
        <end position="41"/>
    </location>
</feature>
<evidence type="ECO:0008006" key="8">
    <source>
        <dbReference type="Google" id="ProtNLM"/>
    </source>
</evidence>
<dbReference type="EMBL" id="JPKY01000024">
    <property type="protein sequence ID" value="KFH45980.1"/>
    <property type="molecule type" value="Genomic_DNA"/>
</dbReference>
<dbReference type="Gene3D" id="1.20.120.550">
    <property type="entry name" value="Membrane associated eicosanoid/glutathione metabolism-like domain"/>
    <property type="match status" value="1"/>
</dbReference>
<evidence type="ECO:0000256" key="1">
    <source>
        <dbReference type="ARBA" id="ARBA00004370"/>
    </source>
</evidence>
<sequence length="163" mass="17381">MEVVVGAMASLLGLDTSRNLSYFAVPAAWVLAHGCHLFAILSSPKSFDNTNPRTFKDNIAKAPGLSEERKLFISRIKSAADNGYETLGLFAAAVAAGNQAGLTSRTLNLCSAGYLATRLIFNYIYIYLGGSAKIAPLRSLVWAANLFFSLGLFVASGLKLKNA</sequence>
<evidence type="ECO:0000256" key="4">
    <source>
        <dbReference type="ARBA" id="ARBA00023136"/>
    </source>
</evidence>
<feature type="transmembrane region" description="Helical" evidence="5">
    <location>
        <begin position="107"/>
        <end position="128"/>
    </location>
</feature>
<evidence type="ECO:0000313" key="7">
    <source>
        <dbReference type="Proteomes" id="UP000029964"/>
    </source>
</evidence>
<gene>
    <name evidence="6" type="ORF">ACRE_031920</name>
</gene>
<proteinExistence type="predicted"/>
<evidence type="ECO:0000313" key="6">
    <source>
        <dbReference type="EMBL" id="KFH45980.1"/>
    </source>
</evidence>
<protein>
    <recommendedName>
        <fullName evidence="8">Microsomal glutathione S-transferase-like protein</fullName>
    </recommendedName>
</protein>
<organism evidence="6 7">
    <name type="scientific">Hapsidospora chrysogenum (strain ATCC 11550 / CBS 779.69 / DSM 880 / IAM 14645 / JCM 23072 / IMI 49137)</name>
    <name type="common">Acremonium chrysogenum</name>
    <dbReference type="NCBI Taxonomy" id="857340"/>
    <lineage>
        <taxon>Eukaryota</taxon>
        <taxon>Fungi</taxon>
        <taxon>Dikarya</taxon>
        <taxon>Ascomycota</taxon>
        <taxon>Pezizomycotina</taxon>
        <taxon>Sordariomycetes</taxon>
        <taxon>Hypocreomycetidae</taxon>
        <taxon>Hypocreales</taxon>
        <taxon>Bionectriaceae</taxon>
        <taxon>Hapsidospora</taxon>
    </lineage>
</organism>
<keyword evidence="3 5" id="KW-1133">Transmembrane helix</keyword>
<evidence type="ECO:0000256" key="5">
    <source>
        <dbReference type="SAM" id="Phobius"/>
    </source>
</evidence>
<dbReference type="PANTHER" id="PTHR35371:SF1">
    <property type="entry name" value="BLR7753 PROTEIN"/>
    <property type="match status" value="1"/>
</dbReference>
<dbReference type="Proteomes" id="UP000029964">
    <property type="component" value="Unassembled WGS sequence"/>
</dbReference>
<dbReference type="Pfam" id="PF01124">
    <property type="entry name" value="MAPEG"/>
    <property type="match status" value="1"/>
</dbReference>
<accession>A0A086T9E8</accession>
<dbReference type="HOGENOM" id="CLU_110778_0_2_1"/>
<dbReference type="GO" id="GO:0016020">
    <property type="term" value="C:membrane"/>
    <property type="evidence" value="ECO:0007669"/>
    <property type="project" value="UniProtKB-SubCell"/>
</dbReference>
<name>A0A086T9E8_HAPC1</name>
<evidence type="ECO:0000256" key="2">
    <source>
        <dbReference type="ARBA" id="ARBA00022692"/>
    </source>
</evidence>
<dbReference type="SUPFAM" id="SSF161084">
    <property type="entry name" value="MAPEG domain-like"/>
    <property type="match status" value="1"/>
</dbReference>
<feature type="transmembrane region" description="Helical" evidence="5">
    <location>
        <begin position="140"/>
        <end position="158"/>
    </location>
</feature>
<evidence type="ECO:0000256" key="3">
    <source>
        <dbReference type="ARBA" id="ARBA00022989"/>
    </source>
</evidence>
<dbReference type="AlphaFoldDB" id="A0A086T9E8"/>
<comment type="subcellular location">
    <subcellularLocation>
        <location evidence="1">Membrane</location>
    </subcellularLocation>
</comment>
<keyword evidence="2 5" id="KW-0812">Transmembrane</keyword>
<dbReference type="PANTHER" id="PTHR35371">
    <property type="entry name" value="INNER MEMBRANE PROTEIN"/>
    <property type="match status" value="1"/>
</dbReference>
<keyword evidence="4 5" id="KW-0472">Membrane</keyword>
<dbReference type="InterPro" id="IPR023352">
    <property type="entry name" value="MAPEG-like_dom_sf"/>
</dbReference>